<evidence type="ECO:0000313" key="1">
    <source>
        <dbReference type="EMBL" id="LAB26840.1"/>
    </source>
</evidence>
<reference evidence="1" key="1">
    <citation type="submission" date="2017-07" db="EMBL/GenBank/DDBJ databases">
        <authorList>
            <person name="Mikheyev A."/>
            <person name="Grau M."/>
        </authorList>
    </citation>
    <scope>NUCLEOTIDE SEQUENCE</scope>
    <source>
        <tissue evidence="1">Venom_gland</tissue>
    </source>
</reference>
<organism evidence="1">
    <name type="scientific">Micrurus spixii</name>
    <name type="common">Amazon coral snake</name>
    <dbReference type="NCBI Taxonomy" id="129469"/>
    <lineage>
        <taxon>Eukaryota</taxon>
        <taxon>Metazoa</taxon>
        <taxon>Chordata</taxon>
        <taxon>Craniata</taxon>
        <taxon>Vertebrata</taxon>
        <taxon>Euteleostomi</taxon>
        <taxon>Lepidosauria</taxon>
        <taxon>Squamata</taxon>
        <taxon>Bifurcata</taxon>
        <taxon>Unidentata</taxon>
        <taxon>Episquamata</taxon>
        <taxon>Toxicofera</taxon>
        <taxon>Serpentes</taxon>
        <taxon>Colubroidea</taxon>
        <taxon>Elapidae</taxon>
        <taxon>Elapinae</taxon>
        <taxon>Micrurus</taxon>
    </lineage>
</organism>
<dbReference type="EMBL" id="IACM01060785">
    <property type="protein sequence ID" value="LAB26840.1"/>
    <property type="molecule type" value="Transcribed_RNA"/>
</dbReference>
<dbReference type="AlphaFoldDB" id="A0A2D4M0H0"/>
<protein>
    <submittedName>
        <fullName evidence="1">Uncharacterized protein</fullName>
    </submittedName>
</protein>
<name>A0A2D4M0H0_9SAUR</name>
<reference evidence="1" key="2">
    <citation type="submission" date="2017-11" db="EMBL/GenBank/DDBJ databases">
        <title>Coralsnake Venomics: Analyses of Venom Gland Transcriptomes and Proteomes of Six Brazilian Taxa.</title>
        <authorList>
            <person name="Aird S.D."/>
            <person name="Jorge da Silva N."/>
            <person name="Qiu L."/>
            <person name="Villar-Briones A."/>
            <person name="Aparecida-Saddi V."/>
            <person name="Campos-Telles M.P."/>
            <person name="Grau M."/>
            <person name="Mikheyev A.S."/>
        </authorList>
    </citation>
    <scope>NUCLEOTIDE SEQUENCE</scope>
    <source>
        <tissue evidence="1">Venom_gland</tissue>
    </source>
</reference>
<proteinExistence type="predicted"/>
<sequence length="137" mass="15147">MQPSDTCAEALALTILRPSVIQRDPQVLLALKLQLRGLWVTYYPSESRPGMTLTADRFGFSFTDRPFGQEAPFPTGTRCPNILEQSPGQNFVGPDPRTPPFSSLEFTATSSLVSCLQSKMSQKEVCENIYRLLTSGT</sequence>
<accession>A0A2D4M0H0</accession>